<feature type="non-terminal residue" evidence="1">
    <location>
        <position position="112"/>
    </location>
</feature>
<dbReference type="EMBL" id="CAXAMN010021654">
    <property type="protein sequence ID" value="CAK9061945.1"/>
    <property type="molecule type" value="Genomic_DNA"/>
</dbReference>
<name>A0ABP0NDS9_9DINO</name>
<dbReference type="Gene3D" id="2.60.120.620">
    <property type="entry name" value="q2cbj1_9rhob like domain"/>
    <property type="match status" value="1"/>
</dbReference>
<evidence type="ECO:0000313" key="1">
    <source>
        <dbReference type="EMBL" id="CAK9061945.1"/>
    </source>
</evidence>
<keyword evidence="2" id="KW-1185">Reference proteome</keyword>
<accession>A0ABP0NDS9</accession>
<proteinExistence type="predicted"/>
<protein>
    <submittedName>
        <fullName evidence="1">Uncharacterized protein</fullName>
    </submittedName>
</protein>
<sequence length="112" mass="12566">MNPSWTANAEKERCVMAQMRRSSTGPPCFVSKKKRESFRKMCQSFKLDGLSNLHCWRPLQALDGLQVQPEAGSALVFCPSLADGSEDLRMVHSALTIMGPVEKWVVPLWSLQ</sequence>
<organism evidence="1 2">
    <name type="scientific">Durusdinium trenchii</name>
    <dbReference type="NCBI Taxonomy" id="1381693"/>
    <lineage>
        <taxon>Eukaryota</taxon>
        <taxon>Sar</taxon>
        <taxon>Alveolata</taxon>
        <taxon>Dinophyceae</taxon>
        <taxon>Suessiales</taxon>
        <taxon>Symbiodiniaceae</taxon>
        <taxon>Durusdinium</taxon>
    </lineage>
</organism>
<evidence type="ECO:0000313" key="2">
    <source>
        <dbReference type="Proteomes" id="UP001642484"/>
    </source>
</evidence>
<comment type="caution">
    <text evidence="1">The sequence shown here is derived from an EMBL/GenBank/DDBJ whole genome shotgun (WGS) entry which is preliminary data.</text>
</comment>
<gene>
    <name evidence="1" type="ORF">CCMP2556_LOCUS30469</name>
</gene>
<reference evidence="1 2" key="1">
    <citation type="submission" date="2024-02" db="EMBL/GenBank/DDBJ databases">
        <authorList>
            <person name="Chen Y."/>
            <person name="Shah S."/>
            <person name="Dougan E. K."/>
            <person name="Thang M."/>
            <person name="Chan C."/>
        </authorList>
    </citation>
    <scope>NUCLEOTIDE SEQUENCE [LARGE SCALE GENOMIC DNA]</scope>
</reference>
<dbReference type="Proteomes" id="UP001642484">
    <property type="component" value="Unassembled WGS sequence"/>
</dbReference>